<dbReference type="SUPFAM" id="SSF141072">
    <property type="entry name" value="CalX-like"/>
    <property type="match status" value="9"/>
</dbReference>
<accession>A0A2S4ZYG7</accession>
<evidence type="ECO:0000313" key="7">
    <source>
        <dbReference type="Proteomes" id="UP000236893"/>
    </source>
</evidence>
<dbReference type="RefSeq" id="WP_103790212.1">
    <property type="nucleotide sequence ID" value="NZ_PQVF01000012.1"/>
</dbReference>
<dbReference type="InterPro" id="IPR026341">
    <property type="entry name" value="T9SS_type_B"/>
</dbReference>
<dbReference type="Proteomes" id="UP000236893">
    <property type="component" value="Unassembled WGS sequence"/>
</dbReference>
<feature type="domain" description="Calx-beta" evidence="5">
    <location>
        <begin position="716"/>
        <end position="815"/>
    </location>
</feature>
<evidence type="ECO:0000256" key="3">
    <source>
        <dbReference type="ARBA" id="ARBA00022837"/>
    </source>
</evidence>
<dbReference type="SMART" id="SM00237">
    <property type="entry name" value="Calx_beta"/>
    <property type="match status" value="6"/>
</dbReference>
<proteinExistence type="predicted"/>
<feature type="domain" description="Calx-beta" evidence="5">
    <location>
        <begin position="129"/>
        <end position="229"/>
    </location>
</feature>
<dbReference type="InterPro" id="IPR003644">
    <property type="entry name" value="Calx_beta"/>
</dbReference>
<dbReference type="InterPro" id="IPR038081">
    <property type="entry name" value="CalX-like_sf"/>
</dbReference>
<dbReference type="PANTHER" id="PTHR11878:SF65">
    <property type="entry name" value="NA_CA-EXCHANGE PROTEIN, ISOFORM G"/>
    <property type="match status" value="1"/>
</dbReference>
<evidence type="ECO:0000256" key="1">
    <source>
        <dbReference type="ARBA" id="ARBA00022729"/>
    </source>
</evidence>
<gene>
    <name evidence="6" type="ORF">C3K47_16205</name>
</gene>
<dbReference type="PANTHER" id="PTHR11878">
    <property type="entry name" value="SODIUM/CALCIUM EXCHANGER"/>
    <property type="match status" value="1"/>
</dbReference>
<organism evidence="6 7">
    <name type="scientific">Solitalea longa</name>
    <dbReference type="NCBI Taxonomy" id="2079460"/>
    <lineage>
        <taxon>Bacteria</taxon>
        <taxon>Pseudomonadati</taxon>
        <taxon>Bacteroidota</taxon>
        <taxon>Sphingobacteriia</taxon>
        <taxon>Sphingobacteriales</taxon>
        <taxon>Sphingobacteriaceae</taxon>
        <taxon>Solitalea</taxon>
    </lineage>
</organism>
<dbReference type="GO" id="GO:0007154">
    <property type="term" value="P:cell communication"/>
    <property type="evidence" value="ECO:0007669"/>
    <property type="project" value="InterPro"/>
</dbReference>
<comment type="caution">
    <text evidence="6">The sequence shown here is derived from an EMBL/GenBank/DDBJ whole genome shotgun (WGS) entry which is preliminary data.</text>
</comment>
<dbReference type="Gene3D" id="2.60.40.2030">
    <property type="match status" value="8"/>
</dbReference>
<dbReference type="Pfam" id="PF13585">
    <property type="entry name" value="CHU_C"/>
    <property type="match status" value="1"/>
</dbReference>
<feature type="domain" description="Calx-beta" evidence="5">
    <location>
        <begin position="827"/>
        <end position="926"/>
    </location>
</feature>
<dbReference type="OrthoDB" id="9765926at2"/>
<feature type="domain" description="Calx-beta" evidence="5">
    <location>
        <begin position="243"/>
        <end position="347"/>
    </location>
</feature>
<name>A0A2S4ZYG7_9SPHI</name>
<keyword evidence="4" id="KW-0813">Transport</keyword>
<evidence type="ECO:0000256" key="4">
    <source>
        <dbReference type="ARBA" id="ARBA00023065"/>
    </source>
</evidence>
<keyword evidence="1" id="KW-0732">Signal</keyword>
<dbReference type="AlphaFoldDB" id="A0A2S4ZYG7"/>
<sequence>MNALYLKVLVGLFFMLTGTIFNCSAQLSCLTVNDIAVTEPDNGGGSASFKISLSTPSTQEVTVYYSTSNGTASSRNDYTAASGYLTFQPGETTKFLFLSIAGDLHDEYDETFYLNLSNATNATICDNKGTATILDNDAPPTMTISNMAVREQDSGTVKVKFLIQLSNWSYKDITFDYATINGTATAGSDYQASSGTFTIPAAHIRSEIVVTSYGDTTKESNETFTVNYSNPVNVQLTNTSSSATISNDDLQYPVISIKPYQQNVSESTDSVVFDLKLTRKGSIPLSVKVSTPYSSLSSEVEAKPNIDFFPLDTTITFLPGELVKPVKLAIIDNAVDNIDKRILVWLSSPQNVILDGYQTSEVWIKDDEEAVTISVPDSIIVSEGGAAVLNFTLSSPVNVTFDYSTEDGTAVNGLDYSAKQGPLTFYWYSPTTYPLYFFTTNDEVFDGKEYFYINLSTPSDPNVILTNNRIKVIVNEATRPTASFTEPSVIEGGAGDTTDLIIQVKLNFPSPNKSKFIYRVFGDIEDHYDFTAGPIARPGVEYISKIDSVVFMPGDTVKNIIVKVLGDDMKDGSDIENVLIKYISVENVIVPGYYPVNSPFIALGKIIDDDDLPTISIDSISVVEGNSGTTNAVFTLNLNHPNEDQVYVDARLIDVSASKASDYNDLNVSYVSFEKEATSSQLIVQIKGDILAELNETFKIVLSNPQNGILSTDSIGLGTIINDDAVSLPIIGVETESVNESTGILNFKVKLNEPAQQSISVNYTTADSTALATHDYTAASGVLNFAIGDSVKTISITLIDDDQWEVDNVFNLKLSNPINAAFGTRQAMGTILNDDEPRYNSTVIISDGFLYSNGTYNFIVKLVFPNNHTVTVDYSTADGTAAAGSDYSPASGTLTFLPGQTEKTISITPVAPTSGEGDEYFYVNLSNPVYGVFVDSVGIAAIRNNSFLKPYLSFNNLWYMVNEGDESDTTDMVMTLSLSDPSSLPVIMEYTTVFNRDDFRAFFDDDYIPSINERITFAPGETSKNIIIKVIGDNSEEIDEEFKLYPTLVINATLSFDYVNGQILNDDGSSLRASSLYSVENSKSSAKITNVFTPNGDGINDLFVIPNLETSVNELLVFNKQGMQVYKRSNYQNDWDGQGCTDGTYFYSLKLQKASGEYEVKKGYITLIRSRR</sequence>
<dbReference type="Pfam" id="PF03160">
    <property type="entry name" value="Calx-beta"/>
    <property type="match status" value="7"/>
</dbReference>
<protein>
    <recommendedName>
        <fullName evidence="5">Calx-beta domain-containing protein</fullName>
    </recommendedName>
</protein>
<keyword evidence="4" id="KW-0406">Ion transport</keyword>
<reference evidence="6 7" key="1">
    <citation type="submission" date="2018-01" db="EMBL/GenBank/DDBJ databases">
        <authorList>
            <person name="Gaut B.S."/>
            <person name="Morton B.R."/>
            <person name="Clegg M.T."/>
            <person name="Duvall M.R."/>
        </authorList>
    </citation>
    <scope>NUCLEOTIDE SEQUENCE [LARGE SCALE GENOMIC DNA]</scope>
    <source>
        <strain evidence="6 7">HR-AV</strain>
    </source>
</reference>
<feature type="domain" description="Calx-beta" evidence="5">
    <location>
        <begin position="16"/>
        <end position="117"/>
    </location>
</feature>
<dbReference type="InterPro" id="IPR051171">
    <property type="entry name" value="CaCA"/>
</dbReference>
<dbReference type="GO" id="GO:0016020">
    <property type="term" value="C:membrane"/>
    <property type="evidence" value="ECO:0007669"/>
    <property type="project" value="InterPro"/>
</dbReference>
<evidence type="ECO:0000259" key="5">
    <source>
        <dbReference type="SMART" id="SM00237"/>
    </source>
</evidence>
<dbReference type="GO" id="GO:0030001">
    <property type="term" value="P:metal ion transport"/>
    <property type="evidence" value="ECO:0007669"/>
    <property type="project" value="TreeGrafter"/>
</dbReference>
<feature type="domain" description="Calx-beta" evidence="5">
    <location>
        <begin position="360"/>
        <end position="456"/>
    </location>
</feature>
<keyword evidence="2" id="KW-0677">Repeat</keyword>
<keyword evidence="7" id="KW-1185">Reference proteome</keyword>
<evidence type="ECO:0000313" key="6">
    <source>
        <dbReference type="EMBL" id="POY35326.1"/>
    </source>
</evidence>
<dbReference type="NCBIfam" id="TIGR04131">
    <property type="entry name" value="Bac_Flav_CTERM"/>
    <property type="match status" value="1"/>
</dbReference>
<keyword evidence="3" id="KW-0106">Calcium</keyword>
<evidence type="ECO:0000256" key="2">
    <source>
        <dbReference type="ARBA" id="ARBA00022737"/>
    </source>
</evidence>
<dbReference type="EMBL" id="PQVF01000012">
    <property type="protein sequence ID" value="POY35326.1"/>
    <property type="molecule type" value="Genomic_DNA"/>
</dbReference>